<name>A0A8C0U874_CYACU</name>
<dbReference type="Proteomes" id="UP000694410">
    <property type="component" value="Unplaced"/>
</dbReference>
<organism evidence="2 3">
    <name type="scientific">Cyanistes caeruleus</name>
    <name type="common">Eurasian blue tit</name>
    <name type="synonym">Parus caeruleus</name>
    <dbReference type="NCBI Taxonomy" id="156563"/>
    <lineage>
        <taxon>Eukaryota</taxon>
        <taxon>Metazoa</taxon>
        <taxon>Chordata</taxon>
        <taxon>Craniata</taxon>
        <taxon>Vertebrata</taxon>
        <taxon>Euteleostomi</taxon>
        <taxon>Archelosauria</taxon>
        <taxon>Archosauria</taxon>
        <taxon>Dinosauria</taxon>
        <taxon>Saurischia</taxon>
        <taxon>Theropoda</taxon>
        <taxon>Coelurosauria</taxon>
        <taxon>Aves</taxon>
        <taxon>Neognathae</taxon>
        <taxon>Neoaves</taxon>
        <taxon>Telluraves</taxon>
        <taxon>Australaves</taxon>
        <taxon>Passeriformes</taxon>
        <taxon>Paridae</taxon>
        <taxon>Cyanistes</taxon>
    </lineage>
</organism>
<proteinExistence type="predicted"/>
<evidence type="ECO:0000313" key="3">
    <source>
        <dbReference type="Proteomes" id="UP000694410"/>
    </source>
</evidence>
<feature type="compositionally biased region" description="Polar residues" evidence="1">
    <location>
        <begin position="18"/>
        <end position="32"/>
    </location>
</feature>
<feature type="region of interest" description="Disordered" evidence="1">
    <location>
        <begin position="18"/>
        <end position="43"/>
    </location>
</feature>
<accession>A0A8C0U874</accession>
<keyword evidence="3" id="KW-1185">Reference proteome</keyword>
<evidence type="ECO:0000256" key="1">
    <source>
        <dbReference type="SAM" id="MobiDB-lite"/>
    </source>
</evidence>
<dbReference type="AlphaFoldDB" id="A0A8C0U874"/>
<sequence length="58" mass="6670">GFYGMETPHFLSLLSHSLCQPQSQHPQENSRSSPRKGQERNKHFLPVVLKGFYLPGKF</sequence>
<reference evidence="2" key="2">
    <citation type="submission" date="2025-09" db="UniProtKB">
        <authorList>
            <consortium name="Ensembl"/>
        </authorList>
    </citation>
    <scope>IDENTIFICATION</scope>
</reference>
<dbReference type="Ensembl" id="ENSCCET00000008056.1">
    <property type="protein sequence ID" value="ENSCCEP00000004880.1"/>
    <property type="gene ID" value="ENSCCEG00000005356.1"/>
</dbReference>
<protein>
    <submittedName>
        <fullName evidence="2">Uncharacterized protein</fullName>
    </submittedName>
</protein>
<reference evidence="2" key="1">
    <citation type="submission" date="2025-08" db="UniProtKB">
        <authorList>
            <consortium name="Ensembl"/>
        </authorList>
    </citation>
    <scope>IDENTIFICATION</scope>
</reference>
<evidence type="ECO:0000313" key="2">
    <source>
        <dbReference type="Ensembl" id="ENSCCEP00000004880.1"/>
    </source>
</evidence>